<evidence type="ECO:0000256" key="1">
    <source>
        <dbReference type="ARBA" id="ARBA00022801"/>
    </source>
</evidence>
<evidence type="ECO:0000313" key="3">
    <source>
        <dbReference type="EMBL" id="CAH0050573.1"/>
    </source>
</evidence>
<dbReference type="Proteomes" id="UP000775872">
    <property type="component" value="Unassembled WGS sequence"/>
</dbReference>
<feature type="domain" description="Alpha/beta hydrolase fold-3" evidence="2">
    <location>
        <begin position="76"/>
        <end position="291"/>
    </location>
</feature>
<gene>
    <name evidence="3" type="ORF">CSOL1703_00002546</name>
</gene>
<sequence length="318" mass="34969">MSSVSLEKDLGGVRPVLKGTAEEMRAQFSGLGSALAPLYPRPSTSVKTEHGKLDTIEYRVYTPLKSENDKPFPIGVYYHPGGFVLGPSDYDDVFCRAIAERANTIIVSVQYRLSPEHKTPAHLDDAVKGFEWAYRNATRLGGDPTCMYAVGVSAGAGLALSISRRIALGHSTADPEAVKGIVALCPYAFHPENIPQTYKAAHTSSQEHIDNVPMIDGTSMRQFFEYAGLRPDDEDYFPLLDRDHHKNFPSTYVVTCQFDPLRDDGKVLAQALSAAGVPVKTNHYTGLPHCFRVFPSVTEGETFMNDTLDGLKWVLSQI</sequence>
<dbReference type="Gene3D" id="3.40.50.1820">
    <property type="entry name" value="alpha/beta hydrolase"/>
    <property type="match status" value="1"/>
</dbReference>
<evidence type="ECO:0000259" key="2">
    <source>
        <dbReference type="Pfam" id="PF07859"/>
    </source>
</evidence>
<reference evidence="3 4" key="2">
    <citation type="submission" date="2021-10" db="EMBL/GenBank/DDBJ databases">
        <authorList>
            <person name="Piombo E."/>
        </authorList>
    </citation>
    <scope>NUCLEOTIDE SEQUENCE [LARGE SCALE GENOMIC DNA]</scope>
</reference>
<name>A0A9P0EK41_9HYPO</name>
<dbReference type="InterPro" id="IPR029058">
    <property type="entry name" value="AB_hydrolase_fold"/>
</dbReference>
<accession>A0A9P0EK41</accession>
<dbReference type="GO" id="GO:0016787">
    <property type="term" value="F:hydrolase activity"/>
    <property type="evidence" value="ECO:0007669"/>
    <property type="project" value="UniProtKB-KW"/>
</dbReference>
<comment type="caution">
    <text evidence="3">The sequence shown here is derived from an EMBL/GenBank/DDBJ whole genome shotgun (WGS) entry which is preliminary data.</text>
</comment>
<protein>
    <recommendedName>
        <fullName evidence="2">Alpha/beta hydrolase fold-3 domain-containing protein</fullName>
    </recommendedName>
</protein>
<dbReference type="Pfam" id="PF07859">
    <property type="entry name" value="Abhydrolase_3"/>
    <property type="match status" value="1"/>
</dbReference>
<dbReference type="InterPro" id="IPR013094">
    <property type="entry name" value="AB_hydrolase_3"/>
</dbReference>
<proteinExistence type="predicted"/>
<keyword evidence="1" id="KW-0378">Hydrolase</keyword>
<dbReference type="SUPFAM" id="SSF53474">
    <property type="entry name" value="alpha/beta-Hydrolases"/>
    <property type="match status" value="1"/>
</dbReference>
<reference evidence="4" key="1">
    <citation type="submission" date="2019-06" db="EMBL/GenBank/DDBJ databases">
        <authorList>
            <person name="Broberg M."/>
        </authorList>
    </citation>
    <scope>NUCLEOTIDE SEQUENCE [LARGE SCALE GENOMIC DNA]</scope>
</reference>
<organism evidence="3 4">
    <name type="scientific">Clonostachys solani</name>
    <dbReference type="NCBI Taxonomy" id="160281"/>
    <lineage>
        <taxon>Eukaryota</taxon>
        <taxon>Fungi</taxon>
        <taxon>Dikarya</taxon>
        <taxon>Ascomycota</taxon>
        <taxon>Pezizomycotina</taxon>
        <taxon>Sordariomycetes</taxon>
        <taxon>Hypocreomycetidae</taxon>
        <taxon>Hypocreales</taxon>
        <taxon>Bionectriaceae</taxon>
        <taxon>Clonostachys</taxon>
    </lineage>
</organism>
<keyword evidence="4" id="KW-1185">Reference proteome</keyword>
<dbReference type="EMBL" id="CABFOC020000035">
    <property type="protein sequence ID" value="CAH0050573.1"/>
    <property type="molecule type" value="Genomic_DNA"/>
</dbReference>
<dbReference type="AlphaFoldDB" id="A0A9P0EK41"/>
<evidence type="ECO:0000313" key="4">
    <source>
        <dbReference type="Proteomes" id="UP000775872"/>
    </source>
</evidence>
<dbReference type="InterPro" id="IPR050300">
    <property type="entry name" value="GDXG_lipolytic_enzyme"/>
</dbReference>
<dbReference type="PANTHER" id="PTHR48081:SF8">
    <property type="entry name" value="ALPHA_BETA HYDROLASE FOLD-3 DOMAIN-CONTAINING PROTEIN-RELATED"/>
    <property type="match status" value="1"/>
</dbReference>
<dbReference type="OrthoDB" id="408631at2759"/>
<dbReference type="PANTHER" id="PTHR48081">
    <property type="entry name" value="AB HYDROLASE SUPERFAMILY PROTEIN C4A8.06C"/>
    <property type="match status" value="1"/>
</dbReference>